<sequence length="112" mass="12988">MNFTQEEKHLQRAETLIAKWECADAMVWKHQRSHQGIVLRLSKEEQEGCLLLYLGDVSWYTGPLRWKNAALEATRIHSADSDSKYLLKDETAGLVVRFAVLEAHQMTEKYPK</sequence>
<dbReference type="EMBL" id="PVNK01000269">
    <property type="protein sequence ID" value="PRP90786.1"/>
    <property type="molecule type" value="Genomic_DNA"/>
</dbReference>
<dbReference type="AlphaFoldDB" id="A0A2S9XD44"/>
<dbReference type="Proteomes" id="UP000237968">
    <property type="component" value="Unassembled WGS sequence"/>
</dbReference>
<protein>
    <submittedName>
        <fullName evidence="1">Uncharacterized protein</fullName>
    </submittedName>
</protein>
<gene>
    <name evidence="1" type="ORF">ENSA5_62200</name>
</gene>
<proteinExistence type="predicted"/>
<name>A0A2S9XD44_9BACT</name>
<organism evidence="1 2">
    <name type="scientific">Enhygromyxa salina</name>
    <dbReference type="NCBI Taxonomy" id="215803"/>
    <lineage>
        <taxon>Bacteria</taxon>
        <taxon>Pseudomonadati</taxon>
        <taxon>Myxococcota</taxon>
        <taxon>Polyangia</taxon>
        <taxon>Nannocystales</taxon>
        <taxon>Nannocystaceae</taxon>
        <taxon>Enhygromyxa</taxon>
    </lineage>
</organism>
<evidence type="ECO:0000313" key="1">
    <source>
        <dbReference type="EMBL" id="PRP90786.1"/>
    </source>
</evidence>
<dbReference type="RefSeq" id="WP_181198352.1">
    <property type="nucleotide sequence ID" value="NZ_PVNK01000269.1"/>
</dbReference>
<keyword evidence="2" id="KW-1185">Reference proteome</keyword>
<accession>A0A2S9XD44</accession>
<evidence type="ECO:0000313" key="2">
    <source>
        <dbReference type="Proteomes" id="UP000237968"/>
    </source>
</evidence>
<reference evidence="1 2" key="1">
    <citation type="submission" date="2018-03" db="EMBL/GenBank/DDBJ databases">
        <title>Draft Genome Sequences of the Obligatory Marine Myxobacteria Enhygromyxa salina SWB005.</title>
        <authorList>
            <person name="Poehlein A."/>
            <person name="Moghaddam J.A."/>
            <person name="Harms H."/>
            <person name="Alanjari M."/>
            <person name="Koenig G.M."/>
            <person name="Daniel R."/>
            <person name="Schaeberle T.F."/>
        </authorList>
    </citation>
    <scope>NUCLEOTIDE SEQUENCE [LARGE SCALE GENOMIC DNA]</scope>
    <source>
        <strain evidence="1 2">SWB005</strain>
    </source>
</reference>
<comment type="caution">
    <text evidence="1">The sequence shown here is derived from an EMBL/GenBank/DDBJ whole genome shotgun (WGS) entry which is preliminary data.</text>
</comment>